<evidence type="ECO:0000313" key="2">
    <source>
        <dbReference type="Proteomes" id="UP000076798"/>
    </source>
</evidence>
<reference evidence="1 2" key="1">
    <citation type="journal article" date="2016" name="Mol. Biol. Evol.">
        <title>Comparative Genomics of Early-Diverging Mushroom-Forming Fungi Provides Insights into the Origins of Lignocellulose Decay Capabilities.</title>
        <authorList>
            <person name="Nagy L.G."/>
            <person name="Riley R."/>
            <person name="Tritt A."/>
            <person name="Adam C."/>
            <person name="Daum C."/>
            <person name="Floudas D."/>
            <person name="Sun H."/>
            <person name="Yadav J.S."/>
            <person name="Pangilinan J."/>
            <person name="Larsson K.H."/>
            <person name="Matsuura K."/>
            <person name="Barry K."/>
            <person name="Labutti K."/>
            <person name="Kuo R."/>
            <person name="Ohm R.A."/>
            <person name="Bhattacharya S.S."/>
            <person name="Shirouzu T."/>
            <person name="Yoshinaga Y."/>
            <person name="Martin F.M."/>
            <person name="Grigoriev I.V."/>
            <person name="Hibbett D.S."/>
        </authorList>
    </citation>
    <scope>NUCLEOTIDE SEQUENCE [LARGE SCALE GENOMIC DNA]</scope>
    <source>
        <strain evidence="1 2">HHB10207 ss-3</strain>
    </source>
</reference>
<name>A0A166DP18_9AGAM</name>
<gene>
    <name evidence="1" type="ORF">SISSUDRAFT_1046620</name>
</gene>
<keyword evidence="2" id="KW-1185">Reference proteome</keyword>
<dbReference type="EMBL" id="KV428058">
    <property type="protein sequence ID" value="KZT38743.1"/>
    <property type="molecule type" value="Genomic_DNA"/>
</dbReference>
<proteinExistence type="predicted"/>
<organism evidence="1 2">
    <name type="scientific">Sistotremastrum suecicum HHB10207 ss-3</name>
    <dbReference type="NCBI Taxonomy" id="1314776"/>
    <lineage>
        <taxon>Eukaryota</taxon>
        <taxon>Fungi</taxon>
        <taxon>Dikarya</taxon>
        <taxon>Basidiomycota</taxon>
        <taxon>Agaricomycotina</taxon>
        <taxon>Agaricomycetes</taxon>
        <taxon>Sistotremastrales</taxon>
        <taxon>Sistotremastraceae</taxon>
        <taxon>Sistotremastrum</taxon>
    </lineage>
</organism>
<protein>
    <submittedName>
        <fullName evidence="1">Uncharacterized protein</fullName>
    </submittedName>
</protein>
<evidence type="ECO:0000313" key="1">
    <source>
        <dbReference type="EMBL" id="KZT38743.1"/>
    </source>
</evidence>
<dbReference type="Proteomes" id="UP000076798">
    <property type="component" value="Unassembled WGS sequence"/>
</dbReference>
<sequence>MTAGDDRRLTRISGALSWNDIIYVTECTENSSGQGFGCLQRSNSNSSVVQNSKFRSTLPVFD</sequence>
<dbReference type="AlphaFoldDB" id="A0A166DP18"/>
<accession>A0A166DP18</accession>